<evidence type="ECO:0000259" key="1">
    <source>
        <dbReference type="SMART" id="SM00563"/>
    </source>
</evidence>
<dbReference type="Pfam" id="PF01553">
    <property type="entry name" value="Acyltransferase"/>
    <property type="match status" value="1"/>
</dbReference>
<dbReference type="SUPFAM" id="SSF69593">
    <property type="entry name" value="Glycerol-3-phosphate (1)-acyltransferase"/>
    <property type="match status" value="1"/>
</dbReference>
<sequence length="263" mass="29132">MSKPASDTWSPSQRSAWWYQKFAATTCHLVAGTFGRVRTLNAPPPIADDKPLIIASNHPSWWDPMVGLVALLRYFPDRPAFVPIDPEGMNQHPIFPRVGFFPVAPNTARGARSLLRHGRAALETPGGLIWITPEGRFVDPGQRPLHLKPGTAALATRVPNATLLPATLDYRFGPNPRPDARILFGQPIEANNREPADVHEQLADNLTASLDRLAATPDDDPAWTTIFAPPDSITRRYYRLIKAYLSDPRAYDLMHLNGDAAHD</sequence>
<dbReference type="InterPro" id="IPR002123">
    <property type="entry name" value="Plipid/glycerol_acylTrfase"/>
</dbReference>
<evidence type="ECO:0000313" key="3">
    <source>
        <dbReference type="Proteomes" id="UP000320386"/>
    </source>
</evidence>
<keyword evidence="2" id="KW-0808">Transferase</keyword>
<evidence type="ECO:0000313" key="2">
    <source>
        <dbReference type="EMBL" id="QDU70803.1"/>
    </source>
</evidence>
<dbReference type="EMBL" id="CP036280">
    <property type="protein sequence ID" value="QDU70803.1"/>
    <property type="molecule type" value="Genomic_DNA"/>
</dbReference>
<name>A0A518BUY8_9BACT</name>
<proteinExistence type="predicted"/>
<dbReference type="RefSeq" id="WP_145444950.1">
    <property type="nucleotide sequence ID" value="NZ_CP036280.1"/>
</dbReference>
<protein>
    <submittedName>
        <fullName evidence="2">Acyltransferase</fullName>
    </submittedName>
</protein>
<dbReference type="AlphaFoldDB" id="A0A518BUY8"/>
<keyword evidence="3" id="KW-1185">Reference proteome</keyword>
<gene>
    <name evidence="2" type="ORF">Pan265_06400</name>
</gene>
<dbReference type="OrthoDB" id="152799at2"/>
<organism evidence="2 3">
    <name type="scientific">Mucisphaera calidilacus</name>
    <dbReference type="NCBI Taxonomy" id="2527982"/>
    <lineage>
        <taxon>Bacteria</taxon>
        <taxon>Pseudomonadati</taxon>
        <taxon>Planctomycetota</taxon>
        <taxon>Phycisphaerae</taxon>
        <taxon>Phycisphaerales</taxon>
        <taxon>Phycisphaeraceae</taxon>
        <taxon>Mucisphaera</taxon>
    </lineage>
</organism>
<dbReference type="KEGG" id="mcad:Pan265_06400"/>
<dbReference type="CDD" id="cd06551">
    <property type="entry name" value="LPLAT"/>
    <property type="match status" value="1"/>
</dbReference>
<accession>A0A518BUY8</accession>
<dbReference type="GO" id="GO:0016746">
    <property type="term" value="F:acyltransferase activity"/>
    <property type="evidence" value="ECO:0007669"/>
    <property type="project" value="UniProtKB-KW"/>
</dbReference>
<dbReference type="SMART" id="SM00563">
    <property type="entry name" value="PlsC"/>
    <property type="match status" value="1"/>
</dbReference>
<dbReference type="Proteomes" id="UP000320386">
    <property type="component" value="Chromosome"/>
</dbReference>
<feature type="domain" description="Phospholipid/glycerol acyltransferase" evidence="1">
    <location>
        <begin position="52"/>
        <end position="171"/>
    </location>
</feature>
<reference evidence="2 3" key="1">
    <citation type="submission" date="2019-02" db="EMBL/GenBank/DDBJ databases">
        <title>Deep-cultivation of Planctomycetes and their phenomic and genomic characterization uncovers novel biology.</title>
        <authorList>
            <person name="Wiegand S."/>
            <person name="Jogler M."/>
            <person name="Boedeker C."/>
            <person name="Pinto D."/>
            <person name="Vollmers J."/>
            <person name="Rivas-Marin E."/>
            <person name="Kohn T."/>
            <person name="Peeters S.H."/>
            <person name="Heuer A."/>
            <person name="Rast P."/>
            <person name="Oberbeckmann S."/>
            <person name="Bunk B."/>
            <person name="Jeske O."/>
            <person name="Meyerdierks A."/>
            <person name="Storesund J.E."/>
            <person name="Kallscheuer N."/>
            <person name="Luecker S."/>
            <person name="Lage O.M."/>
            <person name="Pohl T."/>
            <person name="Merkel B.J."/>
            <person name="Hornburger P."/>
            <person name="Mueller R.-W."/>
            <person name="Bruemmer F."/>
            <person name="Labrenz M."/>
            <person name="Spormann A.M."/>
            <person name="Op den Camp H."/>
            <person name="Overmann J."/>
            <person name="Amann R."/>
            <person name="Jetten M.S.M."/>
            <person name="Mascher T."/>
            <person name="Medema M.H."/>
            <person name="Devos D.P."/>
            <person name="Kaster A.-K."/>
            <person name="Ovreas L."/>
            <person name="Rohde M."/>
            <person name="Galperin M.Y."/>
            <person name="Jogler C."/>
        </authorList>
    </citation>
    <scope>NUCLEOTIDE SEQUENCE [LARGE SCALE GENOMIC DNA]</scope>
    <source>
        <strain evidence="2 3">Pan265</strain>
    </source>
</reference>
<keyword evidence="2" id="KW-0012">Acyltransferase</keyword>